<name>A4BN21_9GAMM</name>
<comment type="caution">
    <text evidence="1">The sequence shown here is derived from an EMBL/GenBank/DDBJ whole genome shotgun (WGS) entry which is preliminary data.</text>
</comment>
<dbReference type="Proteomes" id="UP000003374">
    <property type="component" value="Unassembled WGS sequence"/>
</dbReference>
<dbReference type="HOGENOM" id="CLU_2524165_0_0_6"/>
<accession>A4BN21</accession>
<dbReference type="EMBL" id="AAOF01000002">
    <property type="protein sequence ID" value="EAR22620.1"/>
    <property type="molecule type" value="Genomic_DNA"/>
</dbReference>
<evidence type="ECO:0000313" key="2">
    <source>
        <dbReference type="Proteomes" id="UP000003374"/>
    </source>
</evidence>
<gene>
    <name evidence="1" type="ORF">NB231_09218</name>
</gene>
<proteinExistence type="predicted"/>
<protein>
    <submittedName>
        <fullName evidence="1">Uncharacterized protein</fullName>
    </submittedName>
</protein>
<dbReference type="AlphaFoldDB" id="A4BN21"/>
<evidence type="ECO:0000313" key="1">
    <source>
        <dbReference type="EMBL" id="EAR22620.1"/>
    </source>
</evidence>
<organism evidence="1 2">
    <name type="scientific">Nitrococcus mobilis Nb-231</name>
    <dbReference type="NCBI Taxonomy" id="314278"/>
    <lineage>
        <taxon>Bacteria</taxon>
        <taxon>Pseudomonadati</taxon>
        <taxon>Pseudomonadota</taxon>
        <taxon>Gammaproteobacteria</taxon>
        <taxon>Chromatiales</taxon>
        <taxon>Ectothiorhodospiraceae</taxon>
        <taxon>Nitrococcus</taxon>
    </lineage>
</organism>
<dbReference type="STRING" id="314278.NB231_09218"/>
<sequence>MVLFRAKCDPEFTAEDKRPLTKLVPFITHALAAAPAGEVPLVDSGYGGFIIADLKGKIRRQSAEARRLLILSHPTDDHGRNPQH</sequence>
<reference evidence="1 2" key="1">
    <citation type="submission" date="2006-02" db="EMBL/GenBank/DDBJ databases">
        <authorList>
            <person name="Waterbury J."/>
            <person name="Ferriera S."/>
            <person name="Johnson J."/>
            <person name="Kravitz S."/>
            <person name="Halpern A."/>
            <person name="Remington K."/>
            <person name="Beeson K."/>
            <person name="Tran B."/>
            <person name="Rogers Y.-H."/>
            <person name="Friedman R."/>
            <person name="Venter J.C."/>
        </authorList>
    </citation>
    <scope>NUCLEOTIDE SEQUENCE [LARGE SCALE GENOMIC DNA]</scope>
    <source>
        <strain evidence="1 2">Nb-231</strain>
    </source>
</reference>
<keyword evidence="2" id="KW-1185">Reference proteome</keyword>